<keyword evidence="2" id="KW-1185">Reference proteome</keyword>
<dbReference type="SUPFAM" id="SSF143011">
    <property type="entry name" value="RelE-like"/>
    <property type="match status" value="1"/>
</dbReference>
<dbReference type="RefSeq" id="WP_343938520.1">
    <property type="nucleotide sequence ID" value="NZ_BAAABU010000025.1"/>
</dbReference>
<proteinExistence type="predicted"/>
<evidence type="ECO:0000313" key="2">
    <source>
        <dbReference type="Proteomes" id="UP001500416"/>
    </source>
</evidence>
<gene>
    <name evidence="1" type="ORF">GCM10010492_66810</name>
</gene>
<evidence type="ECO:0000313" key="1">
    <source>
        <dbReference type="EMBL" id="GAA0256527.1"/>
    </source>
</evidence>
<organism evidence="1 2">
    <name type="scientific">Saccharothrix mutabilis subsp. mutabilis</name>
    <dbReference type="NCBI Taxonomy" id="66855"/>
    <lineage>
        <taxon>Bacteria</taxon>
        <taxon>Bacillati</taxon>
        <taxon>Actinomycetota</taxon>
        <taxon>Actinomycetes</taxon>
        <taxon>Pseudonocardiales</taxon>
        <taxon>Pseudonocardiaceae</taxon>
        <taxon>Saccharothrix</taxon>
    </lineage>
</organism>
<reference evidence="1 2" key="1">
    <citation type="journal article" date="2019" name="Int. J. Syst. Evol. Microbiol.">
        <title>The Global Catalogue of Microorganisms (GCM) 10K type strain sequencing project: providing services to taxonomists for standard genome sequencing and annotation.</title>
        <authorList>
            <consortium name="The Broad Institute Genomics Platform"/>
            <consortium name="The Broad Institute Genome Sequencing Center for Infectious Disease"/>
            <person name="Wu L."/>
            <person name="Ma J."/>
        </authorList>
    </citation>
    <scope>NUCLEOTIDE SEQUENCE [LARGE SCALE GENOMIC DNA]</scope>
    <source>
        <strain evidence="1 2">JCM 3380</strain>
    </source>
</reference>
<evidence type="ECO:0008006" key="3">
    <source>
        <dbReference type="Google" id="ProtNLM"/>
    </source>
</evidence>
<accession>A0ABN0UNJ5</accession>
<sequence length="87" mass="9990">MTYTIEFPDEVWDQVHALPAEAATPLAEAMTLLTHEPWHGEPYHRANPTGALRQLIYGFGHGLVIYIILEQQQRVIIERVLWLQDLG</sequence>
<protein>
    <recommendedName>
        <fullName evidence="3">Type II toxin-antitoxin system RelE/ParE family toxin</fullName>
    </recommendedName>
</protein>
<comment type="caution">
    <text evidence="1">The sequence shown here is derived from an EMBL/GenBank/DDBJ whole genome shotgun (WGS) entry which is preliminary data.</text>
</comment>
<dbReference type="EMBL" id="BAAABU010000025">
    <property type="protein sequence ID" value="GAA0256527.1"/>
    <property type="molecule type" value="Genomic_DNA"/>
</dbReference>
<dbReference type="InterPro" id="IPR035093">
    <property type="entry name" value="RelE/ParE_toxin_dom_sf"/>
</dbReference>
<name>A0ABN0UNJ5_9PSEU</name>
<dbReference type="Proteomes" id="UP001500416">
    <property type="component" value="Unassembled WGS sequence"/>
</dbReference>